<dbReference type="RefSeq" id="WP_144359307.1">
    <property type="nucleotide sequence ID" value="NZ_VMNH01000013.1"/>
</dbReference>
<dbReference type="GO" id="GO:0030170">
    <property type="term" value="F:pyridoxal phosphate binding"/>
    <property type="evidence" value="ECO:0007669"/>
    <property type="project" value="TreeGrafter"/>
</dbReference>
<organism evidence="4 5">
    <name type="scientific">Sedimenticola selenatireducens</name>
    <dbReference type="NCBI Taxonomy" id="191960"/>
    <lineage>
        <taxon>Bacteria</taxon>
        <taxon>Pseudomonadati</taxon>
        <taxon>Pseudomonadota</taxon>
        <taxon>Gammaproteobacteria</taxon>
        <taxon>Chromatiales</taxon>
        <taxon>Sedimenticolaceae</taxon>
        <taxon>Sedimenticola</taxon>
    </lineage>
</organism>
<evidence type="ECO:0000256" key="3">
    <source>
        <dbReference type="RuleBase" id="RU004508"/>
    </source>
</evidence>
<dbReference type="InterPro" id="IPR015421">
    <property type="entry name" value="PyrdxlP-dep_Trfase_major"/>
</dbReference>
<dbReference type="SUPFAM" id="SSF53383">
    <property type="entry name" value="PLP-dependent transferases"/>
    <property type="match status" value="1"/>
</dbReference>
<evidence type="ECO:0000256" key="1">
    <source>
        <dbReference type="ARBA" id="ARBA00022898"/>
    </source>
</evidence>
<dbReference type="OrthoDB" id="9777744at2"/>
<dbReference type="Gene3D" id="3.40.640.10">
    <property type="entry name" value="Type I PLP-dependent aspartate aminotransferase-like (Major domain)"/>
    <property type="match status" value="1"/>
</dbReference>
<gene>
    <name evidence="4" type="ORF">FHP88_12005</name>
</gene>
<keyword evidence="5" id="KW-1185">Reference proteome</keyword>
<dbReference type="InterPro" id="IPR015422">
    <property type="entry name" value="PyrdxlP-dep_Trfase_small"/>
</dbReference>
<evidence type="ECO:0000256" key="2">
    <source>
        <dbReference type="ARBA" id="ARBA00037999"/>
    </source>
</evidence>
<dbReference type="Pfam" id="PF01041">
    <property type="entry name" value="DegT_DnrJ_EryC1"/>
    <property type="match status" value="1"/>
</dbReference>
<dbReference type="Proteomes" id="UP000316649">
    <property type="component" value="Unassembled WGS sequence"/>
</dbReference>
<keyword evidence="4" id="KW-0808">Transferase</keyword>
<dbReference type="InterPro" id="IPR015424">
    <property type="entry name" value="PyrdxlP-dep_Trfase"/>
</dbReference>
<comment type="caution">
    <text evidence="4">The sequence shown here is derived from an EMBL/GenBank/DDBJ whole genome shotgun (WGS) entry which is preliminary data.</text>
</comment>
<dbReference type="EMBL" id="VMNH01000013">
    <property type="protein sequence ID" value="TVO73586.1"/>
    <property type="molecule type" value="Genomic_DNA"/>
</dbReference>
<dbReference type="GO" id="GO:0008483">
    <property type="term" value="F:transaminase activity"/>
    <property type="evidence" value="ECO:0007669"/>
    <property type="project" value="UniProtKB-KW"/>
</dbReference>
<dbReference type="InterPro" id="IPR000653">
    <property type="entry name" value="DegT/StrS_aminotransferase"/>
</dbReference>
<keyword evidence="4" id="KW-0032">Aminotransferase</keyword>
<evidence type="ECO:0000313" key="5">
    <source>
        <dbReference type="Proteomes" id="UP000316649"/>
    </source>
</evidence>
<name>A0A558DR81_9GAMM</name>
<dbReference type="GO" id="GO:0000271">
    <property type="term" value="P:polysaccharide biosynthetic process"/>
    <property type="evidence" value="ECO:0007669"/>
    <property type="project" value="TreeGrafter"/>
</dbReference>
<dbReference type="PANTHER" id="PTHR30244:SF34">
    <property type="entry name" value="DTDP-4-AMINO-4,6-DIDEOXYGALACTOSE TRANSAMINASE"/>
    <property type="match status" value="1"/>
</dbReference>
<comment type="similarity">
    <text evidence="2 3">Belongs to the DegT/DnrJ/EryC1 family.</text>
</comment>
<accession>A0A558DR81</accession>
<protein>
    <submittedName>
        <fullName evidence="4">DegT/DnrJ/EryC1/StrS aminotransferase family protein</fullName>
    </submittedName>
</protein>
<dbReference type="AlphaFoldDB" id="A0A558DR81"/>
<sequence>MEVSTIPDHTQPPIDDCPKIPPGPVLTANAFFGSDDKTANLLDVGQSLYLTSGRMAIALALELGKITRGDEVLVPAYHCSSMVAPILHAGALPTYYKILPDMSIDLDDVAKKLTRNTKALLATHYFGFMQDLPKLRAFCDEHGLLLIEDCAHAFFGEVNNLPVGSYGDYAIGSLMKFFPVFDGGCLVSNRHDLSGVTLHSGGKGFEFQSLLNNLEKSFQYGRLPVLKWLLILPLTMMSAVWRSVKNNRIKRGQSTKSAPVASGGGFDFDHEWIHTRSSRSTNLLIETLPNSPLIEKRRNNYNYLADALRECSAYHPLKETLGTSTVPYVFPLYVENPDPGFYKLRSAGVPLMRWEFVSDGVDESTCQISFLYSRHLIQIPCHQALDREEIDWMIDTIKQVFA</sequence>
<proteinExistence type="inferred from homology"/>
<keyword evidence="1 3" id="KW-0663">Pyridoxal phosphate</keyword>
<evidence type="ECO:0000313" key="4">
    <source>
        <dbReference type="EMBL" id="TVO73586.1"/>
    </source>
</evidence>
<reference evidence="4 5" key="1">
    <citation type="submission" date="2019-07" db="EMBL/GenBank/DDBJ databases">
        <title>The pathways for chlorine oxyanion respiration interact through the shared metabolite chlorate.</title>
        <authorList>
            <person name="Barnum T.P."/>
            <person name="Cheng Y."/>
            <person name="Hill K.A."/>
            <person name="Lucas L.N."/>
            <person name="Carlson H.K."/>
            <person name="Coates J.D."/>
        </authorList>
    </citation>
    <scope>NUCLEOTIDE SEQUENCE [LARGE SCALE GENOMIC DNA]</scope>
    <source>
        <strain evidence="4 5">BK-1</strain>
    </source>
</reference>
<dbReference type="Gene3D" id="3.90.1150.10">
    <property type="entry name" value="Aspartate Aminotransferase, domain 1"/>
    <property type="match status" value="1"/>
</dbReference>
<dbReference type="PANTHER" id="PTHR30244">
    <property type="entry name" value="TRANSAMINASE"/>
    <property type="match status" value="1"/>
</dbReference>